<evidence type="ECO:0000256" key="4">
    <source>
        <dbReference type="ARBA" id="ARBA00022989"/>
    </source>
</evidence>
<comment type="caution">
    <text evidence="8">The sequence shown here is derived from an EMBL/GenBank/DDBJ whole genome shotgun (WGS) entry which is preliminary data.</text>
</comment>
<evidence type="ECO:0000259" key="7">
    <source>
        <dbReference type="Pfam" id="PF00892"/>
    </source>
</evidence>
<feature type="domain" description="EamA" evidence="7">
    <location>
        <begin position="151"/>
        <end position="288"/>
    </location>
</feature>
<feature type="transmembrane region" description="Helical" evidence="6">
    <location>
        <begin position="271"/>
        <end position="289"/>
    </location>
</feature>
<proteinExistence type="predicted"/>
<dbReference type="PANTHER" id="PTHR32322">
    <property type="entry name" value="INNER MEMBRANE TRANSPORTER"/>
    <property type="match status" value="1"/>
</dbReference>
<feature type="transmembrane region" description="Helical" evidence="6">
    <location>
        <begin position="37"/>
        <end position="56"/>
    </location>
</feature>
<dbReference type="InterPro" id="IPR050638">
    <property type="entry name" value="AA-Vitamin_Transporters"/>
</dbReference>
<protein>
    <submittedName>
        <fullName evidence="8">DMT family transporter</fullName>
    </submittedName>
</protein>
<gene>
    <name evidence="8" type="ORF">Q5M86_01025</name>
</gene>
<evidence type="ECO:0000256" key="5">
    <source>
        <dbReference type="ARBA" id="ARBA00023136"/>
    </source>
</evidence>
<dbReference type="Gene3D" id="1.10.3730.20">
    <property type="match status" value="1"/>
</dbReference>
<dbReference type="SUPFAM" id="SSF103481">
    <property type="entry name" value="Multidrug resistance efflux transporter EmrE"/>
    <property type="match status" value="2"/>
</dbReference>
<organism evidence="8 9">
    <name type="scientific">Brachyspira innocens</name>
    <dbReference type="NCBI Taxonomy" id="13264"/>
    <lineage>
        <taxon>Bacteria</taxon>
        <taxon>Pseudomonadati</taxon>
        <taxon>Spirochaetota</taxon>
        <taxon>Spirochaetia</taxon>
        <taxon>Brachyspirales</taxon>
        <taxon>Brachyspiraceae</taxon>
        <taxon>Brachyspira</taxon>
    </lineage>
</organism>
<feature type="transmembrane region" description="Helical" evidence="6">
    <location>
        <begin position="126"/>
        <end position="143"/>
    </location>
</feature>
<feature type="transmembrane region" description="Helical" evidence="6">
    <location>
        <begin position="246"/>
        <end position="265"/>
    </location>
</feature>
<accession>A0ABT8YV44</accession>
<feature type="transmembrane region" description="Helical" evidence="6">
    <location>
        <begin position="149"/>
        <end position="170"/>
    </location>
</feature>
<evidence type="ECO:0000313" key="9">
    <source>
        <dbReference type="Proteomes" id="UP001175147"/>
    </source>
</evidence>
<keyword evidence="5 6" id="KW-0472">Membrane</keyword>
<comment type="subcellular location">
    <subcellularLocation>
        <location evidence="1">Cell membrane</location>
        <topology evidence="1">Multi-pass membrane protein</topology>
    </subcellularLocation>
</comment>
<dbReference type="InterPro" id="IPR037185">
    <property type="entry name" value="EmrE-like"/>
</dbReference>
<dbReference type="PANTHER" id="PTHR32322:SF18">
    <property type="entry name" value="S-ADENOSYLMETHIONINE_S-ADENOSYLHOMOCYSTEINE TRANSPORTER"/>
    <property type="match status" value="1"/>
</dbReference>
<keyword evidence="4 6" id="KW-1133">Transmembrane helix</keyword>
<evidence type="ECO:0000256" key="3">
    <source>
        <dbReference type="ARBA" id="ARBA00022692"/>
    </source>
</evidence>
<dbReference type="InterPro" id="IPR000620">
    <property type="entry name" value="EamA_dom"/>
</dbReference>
<dbReference type="EMBL" id="JAUPBM010000006">
    <property type="protein sequence ID" value="MDO7019350.1"/>
    <property type="molecule type" value="Genomic_DNA"/>
</dbReference>
<keyword evidence="2" id="KW-1003">Cell membrane</keyword>
<dbReference type="Proteomes" id="UP001175147">
    <property type="component" value="Unassembled WGS sequence"/>
</dbReference>
<dbReference type="RefSeq" id="WP_304385970.1">
    <property type="nucleotide sequence ID" value="NZ_JAUPBL010000099.1"/>
</dbReference>
<feature type="transmembrane region" description="Helical" evidence="6">
    <location>
        <begin position="68"/>
        <end position="86"/>
    </location>
</feature>
<evidence type="ECO:0000256" key="2">
    <source>
        <dbReference type="ARBA" id="ARBA00022475"/>
    </source>
</evidence>
<evidence type="ECO:0000313" key="8">
    <source>
        <dbReference type="EMBL" id="MDO7019350.1"/>
    </source>
</evidence>
<reference evidence="8" key="1">
    <citation type="submission" date="2023-07" db="EMBL/GenBank/DDBJ databases">
        <title>Mucosal microbiota of week-old chicken and adult hens.</title>
        <authorList>
            <person name="Volf J."/>
            <person name="Karasova D."/>
            <person name="Crhanova M."/>
            <person name="Faldynova M."/>
            <person name="Prikrylova H."/>
            <person name="Zeman M."/>
            <person name="Babak V."/>
            <person name="Rajova J."/>
            <person name="Rychlik I."/>
        </authorList>
    </citation>
    <scope>NUCLEOTIDE SEQUENCE</scope>
    <source>
        <strain evidence="8">ET902</strain>
    </source>
</reference>
<dbReference type="Pfam" id="PF00892">
    <property type="entry name" value="EamA"/>
    <property type="match status" value="2"/>
</dbReference>
<name>A0ABT8YV44_9SPIR</name>
<evidence type="ECO:0000256" key="6">
    <source>
        <dbReference type="SAM" id="Phobius"/>
    </source>
</evidence>
<feature type="transmembrane region" description="Helical" evidence="6">
    <location>
        <begin position="215"/>
        <end position="234"/>
    </location>
</feature>
<feature type="transmembrane region" description="Helical" evidence="6">
    <location>
        <begin position="182"/>
        <end position="200"/>
    </location>
</feature>
<evidence type="ECO:0000256" key="1">
    <source>
        <dbReference type="ARBA" id="ARBA00004651"/>
    </source>
</evidence>
<feature type="domain" description="EamA" evidence="7">
    <location>
        <begin position="9"/>
        <end position="140"/>
    </location>
</feature>
<sequence length="294" mass="32422">MLKKIVPIFPILAGILWGATGIFIRKSTELSMNNITIVSSKAVTASVIMFVSIFLYNKSLIKIHLKDIFIFISAALIGMLGVNIFFNESVSFLSLSLAAVLLSLSPIFVLLLSYFLYKEKITLKKLISIILAFVGCILVSNILKSEIKISLWGVISGLLAAFSYALYSIISKKAMLKGYHSLTITLYAFIFIAVITAPLADWNLIVDLIKKDNNIFIFIILHSLLVLILPYVFYTVSLNYMDTGKASILASCEPIAASVFGIIFFNEIPNIFSVIGIILTITALTLLSINTNKN</sequence>
<keyword evidence="9" id="KW-1185">Reference proteome</keyword>
<feature type="transmembrane region" description="Helical" evidence="6">
    <location>
        <begin position="92"/>
        <end position="117"/>
    </location>
</feature>
<keyword evidence="3 6" id="KW-0812">Transmembrane</keyword>